<evidence type="ECO:0000313" key="5">
    <source>
        <dbReference type="Proteomes" id="UP001320148"/>
    </source>
</evidence>
<evidence type="ECO:0000313" key="4">
    <source>
        <dbReference type="EMBL" id="BCS94817.1"/>
    </source>
</evidence>
<feature type="coiled-coil region" evidence="1">
    <location>
        <begin position="88"/>
        <end position="115"/>
    </location>
</feature>
<feature type="coiled-coil region" evidence="1">
    <location>
        <begin position="32"/>
        <end position="59"/>
    </location>
</feature>
<dbReference type="PANTHER" id="PTHR23150">
    <property type="entry name" value="SULFATASE MODIFYING FACTOR 1, 2"/>
    <property type="match status" value="1"/>
</dbReference>
<dbReference type="InterPro" id="IPR042095">
    <property type="entry name" value="SUMF_sf"/>
</dbReference>
<organism evidence="4 5">
    <name type="scientific">Desulfoluna limicola</name>
    <dbReference type="NCBI Taxonomy" id="2810562"/>
    <lineage>
        <taxon>Bacteria</taxon>
        <taxon>Pseudomonadati</taxon>
        <taxon>Thermodesulfobacteriota</taxon>
        <taxon>Desulfobacteria</taxon>
        <taxon>Desulfobacterales</taxon>
        <taxon>Desulfolunaceae</taxon>
        <taxon>Desulfoluna</taxon>
    </lineage>
</organism>
<evidence type="ECO:0000256" key="2">
    <source>
        <dbReference type="SAM" id="SignalP"/>
    </source>
</evidence>
<feature type="chain" id="PRO_5045705596" description="Sulfatase-modifying factor enzyme-like domain-containing protein" evidence="2">
    <location>
        <begin position="23"/>
        <end position="519"/>
    </location>
</feature>
<dbReference type="Pfam" id="PF03781">
    <property type="entry name" value="FGE-sulfatase"/>
    <property type="match status" value="1"/>
</dbReference>
<proteinExistence type="predicted"/>
<accession>A0ABN6F014</accession>
<dbReference type="InterPro" id="IPR051043">
    <property type="entry name" value="Sulfatase_Mod_Factor_Kinase"/>
</dbReference>
<keyword evidence="5" id="KW-1185">Reference proteome</keyword>
<dbReference type="InterPro" id="IPR016187">
    <property type="entry name" value="CTDL_fold"/>
</dbReference>
<keyword evidence="1" id="KW-0175">Coiled coil</keyword>
<dbReference type="InterPro" id="IPR005532">
    <property type="entry name" value="SUMF_dom"/>
</dbReference>
<dbReference type="RefSeq" id="WP_236891123.1">
    <property type="nucleotide sequence ID" value="NZ_AP024488.1"/>
</dbReference>
<reference evidence="4 5" key="1">
    <citation type="submission" date="2021-02" db="EMBL/GenBank/DDBJ databases">
        <title>Complete genome of Desulfoluna sp. strain ASN36.</title>
        <authorList>
            <person name="Takahashi A."/>
            <person name="Kojima H."/>
            <person name="Fukui M."/>
        </authorList>
    </citation>
    <scope>NUCLEOTIDE SEQUENCE [LARGE SCALE GENOMIC DNA]</scope>
    <source>
        <strain evidence="4 5">ASN36</strain>
    </source>
</reference>
<dbReference type="Gene3D" id="3.90.1580.10">
    <property type="entry name" value="paralog of FGE (formylglycine-generating enzyme)"/>
    <property type="match status" value="1"/>
</dbReference>
<protein>
    <recommendedName>
        <fullName evidence="3">Sulfatase-modifying factor enzyme-like domain-containing protein</fullName>
    </recommendedName>
</protein>
<name>A0ABN6F014_9BACT</name>
<sequence length="519" mass="58621">MPRLILFLTLVFQLVALRPACADLPDPSSRVLPELTATLQRYRTERQRLDAQLQSRLREIERAYYLKLNSLKMDVPEPEAPKGMFETTEEYKERMARHRQALADVQEANSKALAEMERLGGLRIQVAASEVAWLEAQVERLSPMAEIIKEIQEEGCLVSGESATITVQRPDADAFRFPVTINHKGTLYRDVWPYPDRDRAETIWQRRHDLKVLPHYSPEPAEKDGVRLRLTAFIVIGPEGTPLTRFEVGSPSPFDAVTRLARIQTEELPAARILMALSNAVEGPLPGMRFVFISPRPFEMGSAKGTPGRLPDETPHRVKLTRPFYMQTTEVTQAQWEAVMGDNPSAFPFCGGDCPVENIYWQEAMRFITKLNALHKGKGRFRLPTETEWEYTARTGSVDPWEQSGSDASTYAWYRDNSGGAPHAVATRHSNLWNIYDMNGNVSEWCSDWYGPYPDAPVTENPKGPLKGDFRVSRGGSWFHGIDTIRGAHRNSDSAGDKSSYTGFRLVLDLPLDELQGTK</sequence>
<dbReference type="PANTHER" id="PTHR23150:SF19">
    <property type="entry name" value="FORMYLGLYCINE-GENERATING ENZYME"/>
    <property type="match status" value="1"/>
</dbReference>
<evidence type="ECO:0000256" key="1">
    <source>
        <dbReference type="SAM" id="Coils"/>
    </source>
</evidence>
<dbReference type="Proteomes" id="UP001320148">
    <property type="component" value="Chromosome"/>
</dbReference>
<feature type="signal peptide" evidence="2">
    <location>
        <begin position="1"/>
        <end position="22"/>
    </location>
</feature>
<dbReference type="EMBL" id="AP024488">
    <property type="protein sequence ID" value="BCS94817.1"/>
    <property type="molecule type" value="Genomic_DNA"/>
</dbReference>
<feature type="domain" description="Sulfatase-modifying factor enzyme-like" evidence="3">
    <location>
        <begin position="290"/>
        <end position="507"/>
    </location>
</feature>
<keyword evidence="2" id="KW-0732">Signal</keyword>
<evidence type="ECO:0000259" key="3">
    <source>
        <dbReference type="Pfam" id="PF03781"/>
    </source>
</evidence>
<dbReference type="SUPFAM" id="SSF56436">
    <property type="entry name" value="C-type lectin-like"/>
    <property type="match status" value="1"/>
</dbReference>
<gene>
    <name evidence="4" type="ORF">DSLASN_04490</name>
</gene>